<comment type="caution">
    <text evidence="1">The sequence shown here is derived from an EMBL/GenBank/DDBJ whole genome shotgun (WGS) entry which is preliminary data.</text>
</comment>
<protein>
    <recommendedName>
        <fullName evidence="3">DUF1963 domain-containing protein</fullName>
    </recommendedName>
</protein>
<evidence type="ECO:0000313" key="2">
    <source>
        <dbReference type="Proteomes" id="UP000247584"/>
    </source>
</evidence>
<reference evidence="1 2" key="1">
    <citation type="submission" date="2018-06" db="EMBL/GenBank/DDBJ databases">
        <title>Genomic Encyclopedia of Type Strains, Phase III (KMG-III): the genomes of soil and plant-associated and newly described type strains.</title>
        <authorList>
            <person name="Whitman W."/>
        </authorList>
    </citation>
    <scope>NUCLEOTIDE SEQUENCE [LARGE SCALE GENOMIC DNA]</scope>
    <source>
        <strain evidence="1 2">JC5</strain>
    </source>
</reference>
<organism evidence="1 2">
    <name type="scientific">Shewanella chilikensis</name>
    <dbReference type="NCBI Taxonomy" id="558541"/>
    <lineage>
        <taxon>Bacteria</taxon>
        <taxon>Pseudomonadati</taxon>
        <taxon>Pseudomonadota</taxon>
        <taxon>Gammaproteobacteria</taxon>
        <taxon>Alteromonadales</taxon>
        <taxon>Shewanellaceae</taxon>
        <taxon>Shewanella</taxon>
    </lineage>
</organism>
<evidence type="ECO:0008006" key="3">
    <source>
        <dbReference type="Google" id="ProtNLM"/>
    </source>
</evidence>
<dbReference type="Proteomes" id="UP000247584">
    <property type="component" value="Unassembled WGS sequence"/>
</dbReference>
<proteinExistence type="predicted"/>
<keyword evidence="2" id="KW-1185">Reference proteome</keyword>
<accession>A0ABX5PHA7</accession>
<name>A0ABX5PHA7_9GAMM</name>
<gene>
    <name evidence="1" type="ORF">C8J23_1812</name>
</gene>
<dbReference type="EMBL" id="QJSY01000081">
    <property type="protein sequence ID" value="PYE53011.1"/>
    <property type="molecule type" value="Genomic_DNA"/>
</dbReference>
<sequence length="204" mass="22530">MDTVYQLKANTADDGSGVVFGGGTHIAFPWPVNPLGEELALVVTIDCSVLNHKIGEELFPAGKVLSVFSTYSSDRYFLDDITFHGDSEELEHISKGYSRVLLSEKSDDFINENYFGPISVEVTKREVNSEDFPAFSFVSKVIPRGLIGYGVLDDEYYFAAQIYSGDIPFDEGGILGLSDATGYLFLRKRIDDFSNAGVFFIQVS</sequence>
<evidence type="ECO:0000313" key="1">
    <source>
        <dbReference type="EMBL" id="PYE53011.1"/>
    </source>
</evidence>